<feature type="coiled-coil region" evidence="1">
    <location>
        <begin position="138"/>
        <end position="203"/>
    </location>
</feature>
<proteinExistence type="predicted"/>
<evidence type="ECO:0000313" key="5">
    <source>
        <dbReference type="WBParaSite" id="GPUH_0000124801-mRNA-1"/>
    </source>
</evidence>
<feature type="compositionally biased region" description="Basic residues" evidence="2">
    <location>
        <begin position="254"/>
        <end position="263"/>
    </location>
</feature>
<dbReference type="WBParaSite" id="GPUH_0000124801-mRNA-1">
    <property type="protein sequence ID" value="GPUH_0000124801-mRNA-1"/>
    <property type="gene ID" value="GPUH_0000124801"/>
</dbReference>
<dbReference type="EMBL" id="UYRT01001451">
    <property type="protein sequence ID" value="VDK29670.1"/>
    <property type="molecule type" value="Genomic_DNA"/>
</dbReference>
<dbReference type="Proteomes" id="UP000271098">
    <property type="component" value="Unassembled WGS sequence"/>
</dbReference>
<reference evidence="5" key="1">
    <citation type="submission" date="2016-06" db="UniProtKB">
        <authorList>
            <consortium name="WormBaseParasite"/>
        </authorList>
    </citation>
    <scope>IDENTIFICATION</scope>
</reference>
<evidence type="ECO:0000256" key="2">
    <source>
        <dbReference type="SAM" id="MobiDB-lite"/>
    </source>
</evidence>
<gene>
    <name evidence="3" type="ORF">GPUH_LOCUS1247</name>
</gene>
<feature type="region of interest" description="Disordered" evidence="2">
    <location>
        <begin position="228"/>
        <end position="263"/>
    </location>
</feature>
<evidence type="ECO:0000256" key="1">
    <source>
        <dbReference type="SAM" id="Coils"/>
    </source>
</evidence>
<evidence type="ECO:0000313" key="4">
    <source>
        <dbReference type="Proteomes" id="UP000271098"/>
    </source>
</evidence>
<feature type="compositionally biased region" description="Basic and acidic residues" evidence="2">
    <location>
        <begin position="242"/>
        <end position="253"/>
    </location>
</feature>
<protein>
    <submittedName>
        <fullName evidence="5">Involucrin</fullName>
    </submittedName>
</protein>
<organism evidence="5">
    <name type="scientific">Gongylonema pulchrum</name>
    <dbReference type="NCBI Taxonomy" id="637853"/>
    <lineage>
        <taxon>Eukaryota</taxon>
        <taxon>Metazoa</taxon>
        <taxon>Ecdysozoa</taxon>
        <taxon>Nematoda</taxon>
        <taxon>Chromadorea</taxon>
        <taxon>Rhabditida</taxon>
        <taxon>Spirurina</taxon>
        <taxon>Spiruromorpha</taxon>
        <taxon>Spiruroidea</taxon>
        <taxon>Gongylonematidae</taxon>
        <taxon>Gongylonema</taxon>
    </lineage>
</organism>
<accession>A0A183CXQ7</accession>
<dbReference type="AlphaFoldDB" id="A0A183CXQ7"/>
<keyword evidence="1" id="KW-0175">Coiled coil</keyword>
<feature type="compositionally biased region" description="Low complexity" evidence="2">
    <location>
        <begin position="228"/>
        <end position="238"/>
    </location>
</feature>
<sequence>MGEENQQLQPELALKHVILQWQNAEQQLKLRQLLLQRQQLEQIGLLRSWEHSGKSREQREHEMQQLLQLQTSLQMVLDRWHHECREKQASKERQIGLHPHLLPQLIEEQWQSLQQQNQLVKQPKLLFQQLGQRWQQELMQKQLALQSLLQLLQQQQEQQQQQRQHQGCALTPQLQLSLQEQLKQQLQLQLQQVQFEQQQQEQLQQVQEQGTDAVQQLLDQLILSAQGGKNNKAAATAAPSRPDLDSRQPGRTEKQRHKDPHGC</sequence>
<keyword evidence="4" id="KW-1185">Reference proteome</keyword>
<reference evidence="3 4" key="2">
    <citation type="submission" date="2018-11" db="EMBL/GenBank/DDBJ databases">
        <authorList>
            <consortium name="Pathogen Informatics"/>
        </authorList>
    </citation>
    <scope>NUCLEOTIDE SEQUENCE [LARGE SCALE GENOMIC DNA]</scope>
</reference>
<name>A0A183CXQ7_9BILA</name>
<evidence type="ECO:0000313" key="3">
    <source>
        <dbReference type="EMBL" id="VDK29670.1"/>
    </source>
</evidence>